<name>A0AAD5XNS1_9FUNG</name>
<comment type="caution">
    <text evidence="1">The sequence shown here is derived from an EMBL/GenBank/DDBJ whole genome shotgun (WGS) entry which is preliminary data.</text>
</comment>
<proteinExistence type="predicted"/>
<evidence type="ECO:0000313" key="2">
    <source>
        <dbReference type="Proteomes" id="UP001212152"/>
    </source>
</evidence>
<reference evidence="1" key="1">
    <citation type="submission" date="2020-05" db="EMBL/GenBank/DDBJ databases">
        <title>Phylogenomic resolution of chytrid fungi.</title>
        <authorList>
            <person name="Stajich J.E."/>
            <person name="Amses K."/>
            <person name="Simmons R."/>
            <person name="Seto K."/>
            <person name="Myers J."/>
            <person name="Bonds A."/>
            <person name="Quandt C.A."/>
            <person name="Barry K."/>
            <person name="Liu P."/>
            <person name="Grigoriev I."/>
            <person name="Longcore J.E."/>
            <person name="James T.Y."/>
        </authorList>
    </citation>
    <scope>NUCLEOTIDE SEQUENCE</scope>
    <source>
        <strain evidence="1">JEL0379</strain>
    </source>
</reference>
<evidence type="ECO:0000313" key="1">
    <source>
        <dbReference type="EMBL" id="KAJ3169375.1"/>
    </source>
</evidence>
<gene>
    <name evidence="1" type="ORF">HDU87_000650</name>
</gene>
<protein>
    <submittedName>
        <fullName evidence="1">Uncharacterized protein</fullName>
    </submittedName>
</protein>
<dbReference type="Proteomes" id="UP001212152">
    <property type="component" value="Unassembled WGS sequence"/>
</dbReference>
<keyword evidence="2" id="KW-1185">Reference proteome</keyword>
<organism evidence="1 2">
    <name type="scientific">Geranomyces variabilis</name>
    <dbReference type="NCBI Taxonomy" id="109894"/>
    <lineage>
        <taxon>Eukaryota</taxon>
        <taxon>Fungi</taxon>
        <taxon>Fungi incertae sedis</taxon>
        <taxon>Chytridiomycota</taxon>
        <taxon>Chytridiomycota incertae sedis</taxon>
        <taxon>Chytridiomycetes</taxon>
        <taxon>Spizellomycetales</taxon>
        <taxon>Powellomycetaceae</taxon>
        <taxon>Geranomyces</taxon>
    </lineage>
</organism>
<accession>A0AAD5XNS1</accession>
<dbReference type="EMBL" id="JADGJQ010000108">
    <property type="protein sequence ID" value="KAJ3169375.1"/>
    <property type="molecule type" value="Genomic_DNA"/>
</dbReference>
<dbReference type="AlphaFoldDB" id="A0AAD5XNS1"/>
<sequence length="166" mass="18786">MRSLPYRGLPSSLKSAIFANKFRTPRQPASAHAAFEALARMEPLAHSRLVMLVQEHCKDGGVSAVIRHAKAEKLLASCTWTNLLRETIDIVRTIAKRPVAQLLVQGTERTSDMWIWREFYDLLFLAEIGITVYFGELQAESTKLARQQHNPLAVGRNEDWVITLES</sequence>